<feature type="non-terminal residue" evidence="1">
    <location>
        <position position="249"/>
    </location>
</feature>
<evidence type="ECO:0000313" key="1">
    <source>
        <dbReference type="EMBL" id="OAV96803.1"/>
    </source>
</evidence>
<dbReference type="OrthoDB" id="2508855at2759"/>
<accession>A0A180GXS7</accession>
<reference evidence="2" key="4">
    <citation type="submission" date="2025-05" db="UniProtKB">
        <authorList>
            <consortium name="EnsemblFungi"/>
        </authorList>
    </citation>
    <scope>IDENTIFICATION</scope>
    <source>
        <strain evidence="2">isolate 1-1 / race 1 (BBBD)</strain>
    </source>
</reference>
<dbReference type="VEuPathDB" id="FungiDB:PTTG_10663"/>
<reference evidence="2 3" key="3">
    <citation type="journal article" date="2017" name="G3 (Bethesda)">
        <title>Comparative analysis highlights variable genome content of wheat rusts and divergence of the mating loci.</title>
        <authorList>
            <person name="Cuomo C.A."/>
            <person name="Bakkeren G."/>
            <person name="Khalil H.B."/>
            <person name="Panwar V."/>
            <person name="Joly D."/>
            <person name="Linning R."/>
            <person name="Sakthikumar S."/>
            <person name="Song X."/>
            <person name="Adiconis X."/>
            <person name="Fan L."/>
            <person name="Goldberg J.M."/>
            <person name="Levin J.Z."/>
            <person name="Young S."/>
            <person name="Zeng Q."/>
            <person name="Anikster Y."/>
            <person name="Bruce M."/>
            <person name="Wang M."/>
            <person name="Yin C."/>
            <person name="McCallum B."/>
            <person name="Szabo L.J."/>
            <person name="Hulbert S."/>
            <person name="Chen X."/>
            <person name="Fellers J.P."/>
        </authorList>
    </citation>
    <scope>NUCLEOTIDE SEQUENCE</scope>
    <source>
        <strain evidence="2">isolate 1-1 / race 1 (BBBD)</strain>
        <strain evidence="3">Isolate 1-1 / race 1 (BBBD)</strain>
    </source>
</reference>
<evidence type="ECO:0000313" key="2">
    <source>
        <dbReference type="EnsemblFungi" id="PTTG_10663-t43_1-p1"/>
    </source>
</evidence>
<protein>
    <recommendedName>
        <fullName evidence="4">Dcp1p-Dcp2p decapping enzyme complex alpha subunit</fullName>
    </recommendedName>
</protein>
<name>A0A180GXS7_PUCT1</name>
<dbReference type="EnsemblFungi" id="PTTG_10663-t43_1">
    <property type="protein sequence ID" value="PTTG_10663-t43_1-p1"/>
    <property type="gene ID" value="PTTG_10663"/>
</dbReference>
<dbReference type="EMBL" id="ADAS02000017">
    <property type="protein sequence ID" value="OAV96803.1"/>
    <property type="molecule type" value="Genomic_DNA"/>
</dbReference>
<gene>
    <name evidence="1" type="ORF">PTTG_10663</name>
</gene>
<reference evidence="1" key="1">
    <citation type="submission" date="2009-11" db="EMBL/GenBank/DDBJ databases">
        <authorList>
            <consortium name="The Broad Institute Genome Sequencing Platform"/>
            <person name="Ward D."/>
            <person name="Feldgarden M."/>
            <person name="Earl A."/>
            <person name="Young S.K."/>
            <person name="Zeng Q."/>
            <person name="Koehrsen M."/>
            <person name="Alvarado L."/>
            <person name="Berlin A."/>
            <person name="Bochicchio J."/>
            <person name="Borenstein D."/>
            <person name="Chapman S.B."/>
            <person name="Chen Z."/>
            <person name="Engels R."/>
            <person name="Freedman E."/>
            <person name="Gellesch M."/>
            <person name="Goldberg J."/>
            <person name="Griggs A."/>
            <person name="Gujja S."/>
            <person name="Heilman E."/>
            <person name="Heiman D."/>
            <person name="Hepburn T."/>
            <person name="Howarth C."/>
            <person name="Jen D."/>
            <person name="Larson L."/>
            <person name="Lewis B."/>
            <person name="Mehta T."/>
            <person name="Park D."/>
            <person name="Pearson M."/>
            <person name="Roberts A."/>
            <person name="Saif S."/>
            <person name="Shea T."/>
            <person name="Shenoy N."/>
            <person name="Sisk P."/>
            <person name="Stolte C."/>
            <person name="Sykes S."/>
            <person name="Thomson T."/>
            <person name="Walk T."/>
            <person name="White J."/>
            <person name="Yandava C."/>
            <person name="Izard J."/>
            <person name="Baranova O.V."/>
            <person name="Blanton J.M."/>
            <person name="Tanner A.C."/>
            <person name="Dewhirst F.E."/>
            <person name="Haas B."/>
            <person name="Nusbaum C."/>
            <person name="Birren B."/>
        </authorList>
    </citation>
    <scope>NUCLEOTIDE SEQUENCE [LARGE SCALE GENOMIC DNA]</scope>
    <source>
        <strain evidence="1">1-1 BBBD Race 1</strain>
    </source>
</reference>
<evidence type="ECO:0008006" key="4">
    <source>
        <dbReference type="Google" id="ProtNLM"/>
    </source>
</evidence>
<proteinExistence type="predicted"/>
<dbReference type="Proteomes" id="UP000005240">
    <property type="component" value="Unassembled WGS sequence"/>
</dbReference>
<reference evidence="1" key="2">
    <citation type="submission" date="2016-05" db="EMBL/GenBank/DDBJ databases">
        <title>Comparative analysis highlights variable genome content of wheat rusts and divergence of the mating loci.</title>
        <authorList>
            <person name="Cuomo C.A."/>
            <person name="Bakkeren G."/>
            <person name="Szabo L."/>
            <person name="Khalil H."/>
            <person name="Joly D."/>
            <person name="Goldberg J."/>
            <person name="Young S."/>
            <person name="Zeng Q."/>
            <person name="Fellers J."/>
        </authorList>
    </citation>
    <scope>NUCLEOTIDE SEQUENCE [LARGE SCALE GENOMIC DNA]</scope>
    <source>
        <strain evidence="1">1-1 BBBD Race 1</strain>
    </source>
</reference>
<organism evidence="1">
    <name type="scientific">Puccinia triticina (isolate 1-1 / race 1 (BBBD))</name>
    <name type="common">Brown leaf rust fungus</name>
    <dbReference type="NCBI Taxonomy" id="630390"/>
    <lineage>
        <taxon>Eukaryota</taxon>
        <taxon>Fungi</taxon>
        <taxon>Dikarya</taxon>
        <taxon>Basidiomycota</taxon>
        <taxon>Pucciniomycotina</taxon>
        <taxon>Pucciniomycetes</taxon>
        <taxon>Pucciniales</taxon>
        <taxon>Pucciniaceae</taxon>
        <taxon>Puccinia</taxon>
    </lineage>
</organism>
<evidence type="ECO:0000313" key="3">
    <source>
        <dbReference type="Proteomes" id="UP000005240"/>
    </source>
</evidence>
<sequence length="249" mass="28265">MEAPMDHDLTPAKARKLFDDLRQEIATLKINQHQAQPFHPAPYHRPRTCQEMIMENFVKDPLKVHNQLNPRKPILVYEGTNFPVWEAALDRTILHVLVQQEAFTNKPENFNALTVDKASTITSLIRNTIVNTLGDIVDLSKLSNPKEVFELLKSKCSRSDRRRKIKLLGEVISLVKDPASATDATLLVWARLKSELAQLKLTWDKALGILLQAYFKPPVGVDPMAFEFTVSQQLNKKDAPAFDNMSTIL</sequence>
<keyword evidence="3" id="KW-1185">Reference proteome</keyword>
<dbReference type="AlphaFoldDB" id="A0A180GXS7"/>